<accession>A0ABN0MRZ3</accession>
<keyword evidence="3" id="KW-1185">Reference proteome</keyword>
<comment type="caution">
    <text evidence="2">The sequence shown here is derived from an EMBL/GenBank/DDBJ whole genome shotgun (WGS) entry which is preliminary data.</text>
</comment>
<evidence type="ECO:0000313" key="3">
    <source>
        <dbReference type="Proteomes" id="UP000014821"/>
    </source>
</evidence>
<evidence type="ECO:0008006" key="4">
    <source>
        <dbReference type="Google" id="ProtNLM"/>
    </source>
</evidence>
<proteinExistence type="predicted"/>
<gene>
    <name evidence="2" type="ORF">CP10881SC42_0636</name>
</gene>
<evidence type="ECO:0000256" key="1">
    <source>
        <dbReference type="SAM" id="Phobius"/>
    </source>
</evidence>
<sequence>MTMIVNQSSLREITAPPVEKTSSTISLKRRVVHIAIVIFMSLTTISFVLASVLSGILPLLSIGLLSLLILSIIAIKQFPHPEKSIEIDESPASTTELLSLLVTDETTPHTQILEKYADLITDNWTSLPNILEDSSTAFLQKVWKFNHSKTVLFSTTGSVYTPRIQCCCNLMIALENNENTFANLDILNIVYDRPEHLAEGQCLFLPWKNYDGSTNKHRLGLPNFLGFIQTPDASFHKNNPFLAYSFAKSSYTRCLEQAITLGVDMVQLPLISISPLQTSQEALTWKSAIQTGLVSAIAQFAVIHPGVSMNIVVVSPPGLGLPI</sequence>
<keyword evidence="1" id="KW-1133">Transmembrane helix</keyword>
<protein>
    <recommendedName>
        <fullName evidence="4">Macro domain-containing protein</fullName>
    </recommendedName>
</protein>
<keyword evidence="1" id="KW-0472">Membrane</keyword>
<feature type="transmembrane region" description="Helical" evidence="1">
    <location>
        <begin position="56"/>
        <end position="75"/>
    </location>
</feature>
<dbReference type="Proteomes" id="UP000014821">
    <property type="component" value="Unassembled WGS sequence"/>
</dbReference>
<keyword evidence="1" id="KW-0812">Transmembrane</keyword>
<evidence type="ECO:0000313" key="2">
    <source>
        <dbReference type="EMBL" id="EPP38191.1"/>
    </source>
</evidence>
<organism evidence="2 3">
    <name type="scientific">Chlamydia avium</name>
    <dbReference type="NCBI Taxonomy" id="1457141"/>
    <lineage>
        <taxon>Bacteria</taxon>
        <taxon>Pseudomonadati</taxon>
        <taxon>Chlamydiota</taxon>
        <taxon>Chlamydiia</taxon>
        <taxon>Chlamydiales</taxon>
        <taxon>Chlamydiaceae</taxon>
        <taxon>Chlamydia/Chlamydophila group</taxon>
        <taxon>Chlamydia</taxon>
    </lineage>
</organism>
<feature type="transmembrane region" description="Helical" evidence="1">
    <location>
        <begin position="31"/>
        <end position="50"/>
    </location>
</feature>
<dbReference type="EMBL" id="ATND01000002">
    <property type="protein sequence ID" value="EPP38191.1"/>
    <property type="molecule type" value="Genomic_DNA"/>
</dbReference>
<name>A0ABN0MRZ3_9CHLA</name>
<reference evidence="2" key="1">
    <citation type="submission" date="2013-04" db="EMBL/GenBank/DDBJ databases">
        <title>Genome sequence of Chlamydia psittaci 10_881_SC42.</title>
        <authorList>
            <person name="Huot-Creasy H."/>
            <person name="McCracken C.L."/>
            <person name="Humphries M."/>
            <person name="Sachse K."/>
            <person name="Laroucau K."/>
            <person name="Bavoil P."/>
            <person name="Myers G.S."/>
        </authorList>
    </citation>
    <scope>NUCLEOTIDE SEQUENCE [LARGE SCALE GENOMIC DNA]</scope>
    <source>
        <strain evidence="2">10_881_SC42</strain>
    </source>
</reference>